<protein>
    <submittedName>
        <fullName evidence="1">Uncharacterized protein</fullName>
    </submittedName>
</protein>
<dbReference type="EMBL" id="AOIA01000166">
    <property type="protein sequence ID" value="ELY50880.1"/>
    <property type="molecule type" value="Genomic_DNA"/>
</dbReference>
<accession>L9WN24</accession>
<keyword evidence="2" id="KW-1185">Reference proteome</keyword>
<feature type="non-terminal residue" evidence="1">
    <location>
        <position position="1"/>
    </location>
</feature>
<proteinExistence type="predicted"/>
<dbReference type="AlphaFoldDB" id="L9WN24"/>
<dbReference type="Proteomes" id="UP000011531">
    <property type="component" value="Unassembled WGS sequence"/>
</dbReference>
<organism evidence="1 2">
    <name type="scientific">Natronococcus jeotgali DSM 18795</name>
    <dbReference type="NCBI Taxonomy" id="1227498"/>
    <lineage>
        <taxon>Archaea</taxon>
        <taxon>Methanobacteriati</taxon>
        <taxon>Methanobacteriota</taxon>
        <taxon>Stenosarchaea group</taxon>
        <taxon>Halobacteria</taxon>
        <taxon>Halobacteriales</taxon>
        <taxon>Natrialbaceae</taxon>
        <taxon>Natronococcus</taxon>
    </lineage>
</organism>
<reference evidence="1 2" key="1">
    <citation type="journal article" date="2014" name="PLoS Genet.">
        <title>Phylogenetically driven sequencing of extremely halophilic archaea reveals strategies for static and dynamic osmo-response.</title>
        <authorList>
            <person name="Becker E.A."/>
            <person name="Seitzer P.M."/>
            <person name="Tritt A."/>
            <person name="Larsen D."/>
            <person name="Krusor M."/>
            <person name="Yao A.I."/>
            <person name="Wu D."/>
            <person name="Madern D."/>
            <person name="Eisen J.A."/>
            <person name="Darling A.E."/>
            <person name="Facciotti M.T."/>
        </authorList>
    </citation>
    <scope>NUCLEOTIDE SEQUENCE [LARGE SCALE GENOMIC DNA]</scope>
    <source>
        <strain evidence="1 2">DSM 18795</strain>
    </source>
</reference>
<name>L9WN24_9EURY</name>
<gene>
    <name evidence="1" type="ORF">C492_21922</name>
</gene>
<evidence type="ECO:0000313" key="1">
    <source>
        <dbReference type="EMBL" id="ELY50880.1"/>
    </source>
</evidence>
<sequence>DVYKRQVLTPPVWWGPEHEPPLERFSAVADGFDDLDQRIYDELVSIYGAYGERTDRIVA</sequence>
<dbReference type="STRING" id="1227498.C492_21922"/>
<comment type="caution">
    <text evidence="1">The sequence shown here is derived from an EMBL/GenBank/DDBJ whole genome shotgun (WGS) entry which is preliminary data.</text>
</comment>
<evidence type="ECO:0000313" key="2">
    <source>
        <dbReference type="Proteomes" id="UP000011531"/>
    </source>
</evidence>